<dbReference type="EMBL" id="CAJVPY010019879">
    <property type="protein sequence ID" value="CAG8773253.1"/>
    <property type="molecule type" value="Genomic_DNA"/>
</dbReference>
<evidence type="ECO:0000259" key="2">
    <source>
        <dbReference type="Pfam" id="PF13843"/>
    </source>
</evidence>
<gene>
    <name evidence="3" type="ORF">DERYTH_LOCUS18897</name>
</gene>
<sequence>MADSDSSTNNDTSNDEYDDTADDSSSDLQYFTFDHNNYKETRINYTIDYEDLFMTEEQDYITDYVTDSEDLVMADYAMDSECEEIEPLASHFRDTFKKLYVPSSQVSVDEMIVRFSGRSIHTVKMKNKPIPEGYKIYSLCDAGYTYTFMFSSRVEDNKELKLITNINKAGCI</sequence>
<accession>A0A9N9NYR2</accession>
<comment type="caution">
    <text evidence="3">The sequence shown here is derived from an EMBL/GenBank/DDBJ whole genome shotgun (WGS) entry which is preliminary data.</text>
</comment>
<dbReference type="Proteomes" id="UP000789405">
    <property type="component" value="Unassembled WGS sequence"/>
</dbReference>
<reference evidence="3" key="1">
    <citation type="submission" date="2021-06" db="EMBL/GenBank/DDBJ databases">
        <authorList>
            <person name="Kallberg Y."/>
            <person name="Tangrot J."/>
            <person name="Rosling A."/>
        </authorList>
    </citation>
    <scope>NUCLEOTIDE SEQUENCE</scope>
    <source>
        <strain evidence="3">MA453B</strain>
    </source>
</reference>
<evidence type="ECO:0000256" key="1">
    <source>
        <dbReference type="SAM" id="MobiDB-lite"/>
    </source>
</evidence>
<dbReference type="InterPro" id="IPR029526">
    <property type="entry name" value="PGBD"/>
</dbReference>
<feature type="non-terminal residue" evidence="3">
    <location>
        <position position="1"/>
    </location>
</feature>
<keyword evidence="4" id="KW-1185">Reference proteome</keyword>
<feature type="domain" description="PiggyBac transposable element-derived protein" evidence="2">
    <location>
        <begin position="79"/>
        <end position="155"/>
    </location>
</feature>
<proteinExistence type="predicted"/>
<dbReference type="OrthoDB" id="2387483at2759"/>
<dbReference type="AlphaFoldDB" id="A0A9N9NYR2"/>
<feature type="compositionally biased region" description="Low complexity" evidence="1">
    <location>
        <begin position="1"/>
        <end position="12"/>
    </location>
</feature>
<evidence type="ECO:0000313" key="3">
    <source>
        <dbReference type="EMBL" id="CAG8773253.1"/>
    </source>
</evidence>
<evidence type="ECO:0000313" key="4">
    <source>
        <dbReference type="Proteomes" id="UP000789405"/>
    </source>
</evidence>
<name>A0A9N9NYR2_9GLOM</name>
<dbReference type="PANTHER" id="PTHR46599">
    <property type="entry name" value="PIGGYBAC TRANSPOSABLE ELEMENT-DERIVED PROTEIN 4"/>
    <property type="match status" value="1"/>
</dbReference>
<dbReference type="Pfam" id="PF13843">
    <property type="entry name" value="DDE_Tnp_1_7"/>
    <property type="match status" value="1"/>
</dbReference>
<feature type="region of interest" description="Disordered" evidence="1">
    <location>
        <begin position="1"/>
        <end position="24"/>
    </location>
</feature>
<dbReference type="PANTHER" id="PTHR46599:SF3">
    <property type="entry name" value="PIGGYBAC TRANSPOSABLE ELEMENT-DERIVED PROTEIN 4"/>
    <property type="match status" value="1"/>
</dbReference>
<organism evidence="3 4">
    <name type="scientific">Dentiscutata erythropus</name>
    <dbReference type="NCBI Taxonomy" id="1348616"/>
    <lineage>
        <taxon>Eukaryota</taxon>
        <taxon>Fungi</taxon>
        <taxon>Fungi incertae sedis</taxon>
        <taxon>Mucoromycota</taxon>
        <taxon>Glomeromycotina</taxon>
        <taxon>Glomeromycetes</taxon>
        <taxon>Diversisporales</taxon>
        <taxon>Gigasporaceae</taxon>
        <taxon>Dentiscutata</taxon>
    </lineage>
</organism>
<protein>
    <submittedName>
        <fullName evidence="3">18288_t:CDS:1</fullName>
    </submittedName>
</protein>
<feature type="compositionally biased region" description="Acidic residues" evidence="1">
    <location>
        <begin position="13"/>
        <end position="24"/>
    </location>
</feature>